<sequence>MDFETNFFEKAKQQHTLQGDRGQCARLQMVVYPKKGFLLEKGVWINYRRNYFEIDCLVSLTFSSGYNSSKLYLDDQYEVLGFRVAISANYCDGRDVGLVQFTTQRQKDKKSSPPPVTLSLSKMPSKSCF</sequence>
<organism evidence="1 2">
    <name type="scientific">Entomophthora muscae</name>
    <dbReference type="NCBI Taxonomy" id="34485"/>
    <lineage>
        <taxon>Eukaryota</taxon>
        <taxon>Fungi</taxon>
        <taxon>Fungi incertae sedis</taxon>
        <taxon>Zoopagomycota</taxon>
        <taxon>Entomophthoromycotina</taxon>
        <taxon>Entomophthoromycetes</taxon>
        <taxon>Entomophthorales</taxon>
        <taxon>Entomophthoraceae</taxon>
        <taxon>Entomophthora</taxon>
    </lineage>
</organism>
<name>A0ACC2RVX7_9FUNG</name>
<reference evidence="1" key="1">
    <citation type="submission" date="2022-04" db="EMBL/GenBank/DDBJ databases">
        <title>Genome of the entomopathogenic fungus Entomophthora muscae.</title>
        <authorList>
            <person name="Elya C."/>
            <person name="Lovett B.R."/>
            <person name="Lee E."/>
            <person name="Macias A.M."/>
            <person name="Hajek A.E."/>
            <person name="De Bivort B.L."/>
            <person name="Kasson M.T."/>
            <person name="De Fine Licht H.H."/>
            <person name="Stajich J.E."/>
        </authorList>
    </citation>
    <scope>NUCLEOTIDE SEQUENCE</scope>
    <source>
        <strain evidence="1">Berkeley</strain>
    </source>
</reference>
<gene>
    <name evidence="1" type="ORF">DSO57_1016572</name>
</gene>
<keyword evidence="2" id="KW-1185">Reference proteome</keyword>
<proteinExistence type="predicted"/>
<dbReference type="EMBL" id="QTSX02006457">
    <property type="protein sequence ID" value="KAJ9054264.1"/>
    <property type="molecule type" value="Genomic_DNA"/>
</dbReference>
<evidence type="ECO:0000313" key="2">
    <source>
        <dbReference type="Proteomes" id="UP001165960"/>
    </source>
</evidence>
<dbReference type="Proteomes" id="UP001165960">
    <property type="component" value="Unassembled WGS sequence"/>
</dbReference>
<comment type="caution">
    <text evidence="1">The sequence shown here is derived from an EMBL/GenBank/DDBJ whole genome shotgun (WGS) entry which is preliminary data.</text>
</comment>
<protein>
    <submittedName>
        <fullName evidence="1">Uncharacterized protein</fullName>
    </submittedName>
</protein>
<accession>A0ACC2RVX7</accession>
<evidence type="ECO:0000313" key="1">
    <source>
        <dbReference type="EMBL" id="KAJ9054264.1"/>
    </source>
</evidence>